<feature type="compositionally biased region" description="Acidic residues" evidence="1">
    <location>
        <begin position="78"/>
        <end position="87"/>
    </location>
</feature>
<protein>
    <submittedName>
        <fullName evidence="2">Uncharacterized protein</fullName>
    </submittedName>
</protein>
<gene>
    <name evidence="2" type="ORF">FHG12_14320</name>
</gene>
<evidence type="ECO:0000256" key="1">
    <source>
        <dbReference type="SAM" id="MobiDB-lite"/>
    </source>
</evidence>
<name>A0A5B8A3L7_9BACT</name>
<evidence type="ECO:0000313" key="2">
    <source>
        <dbReference type="EMBL" id="QDA61203.1"/>
    </source>
</evidence>
<dbReference type="OrthoDB" id="887365at2"/>
<sequence>MADNSQNNSQSTPNEEDEQAVTRGQNVDSQNAISNQRGTPNHPIDTESTQQHMGSGAGIRGDYGNSSETNALNSSADKDEESLEDGVNDQPNS</sequence>
<feature type="compositionally biased region" description="Polar residues" evidence="1">
    <location>
        <begin position="22"/>
        <end position="39"/>
    </location>
</feature>
<evidence type="ECO:0000313" key="3">
    <source>
        <dbReference type="Proteomes" id="UP000305398"/>
    </source>
</evidence>
<dbReference type="KEGG" id="hyj:FHG12_14320"/>
<feature type="compositionally biased region" description="Polar residues" evidence="1">
    <location>
        <begin position="1"/>
        <end position="13"/>
    </location>
</feature>
<dbReference type="AlphaFoldDB" id="A0A5B8A3L7"/>
<organism evidence="2 3">
    <name type="scientific">Hymenobacter jejuensis</name>
    <dbReference type="NCBI Taxonomy" id="2502781"/>
    <lineage>
        <taxon>Bacteria</taxon>
        <taxon>Pseudomonadati</taxon>
        <taxon>Bacteroidota</taxon>
        <taxon>Cytophagia</taxon>
        <taxon>Cytophagales</taxon>
        <taxon>Hymenobacteraceae</taxon>
        <taxon>Hymenobacter</taxon>
    </lineage>
</organism>
<feature type="region of interest" description="Disordered" evidence="1">
    <location>
        <begin position="1"/>
        <end position="93"/>
    </location>
</feature>
<reference evidence="2 3" key="1">
    <citation type="submission" date="2019-06" db="EMBL/GenBank/DDBJ databases">
        <authorList>
            <person name="Srinivasan S."/>
        </authorList>
    </citation>
    <scope>NUCLEOTIDE SEQUENCE [LARGE SCALE GENOMIC DNA]</scope>
    <source>
        <strain evidence="2 3">17J68-5</strain>
    </source>
</reference>
<dbReference type="Proteomes" id="UP000305398">
    <property type="component" value="Chromosome"/>
</dbReference>
<proteinExistence type="predicted"/>
<keyword evidence="3" id="KW-1185">Reference proteome</keyword>
<dbReference type="RefSeq" id="WP_139516377.1">
    <property type="nucleotide sequence ID" value="NZ_CP040896.1"/>
</dbReference>
<dbReference type="EMBL" id="CP040896">
    <property type="protein sequence ID" value="QDA61203.1"/>
    <property type="molecule type" value="Genomic_DNA"/>
</dbReference>
<feature type="compositionally biased region" description="Polar residues" evidence="1">
    <location>
        <begin position="64"/>
        <end position="75"/>
    </location>
</feature>
<accession>A0A5B8A3L7</accession>